<dbReference type="Proteomes" id="UP000030528">
    <property type="component" value="Unassembled WGS sequence"/>
</dbReference>
<comment type="subcellular location">
    <subcellularLocation>
        <location evidence="1">Endomembrane system</location>
        <topology evidence="1">Multi-pass membrane protein</topology>
    </subcellularLocation>
</comment>
<evidence type="ECO:0000256" key="4">
    <source>
        <dbReference type="ARBA" id="ARBA00022989"/>
    </source>
</evidence>
<dbReference type="InterPro" id="IPR000620">
    <property type="entry name" value="EamA_dom"/>
</dbReference>
<proteinExistence type="inferred from homology"/>
<feature type="domain" description="EamA" evidence="7">
    <location>
        <begin position="6"/>
        <end position="137"/>
    </location>
</feature>
<dbReference type="SUPFAM" id="SSF103481">
    <property type="entry name" value="Multidrug resistance efflux transporter EmrE"/>
    <property type="match status" value="2"/>
</dbReference>
<sequence length="286" mass="32163">MNNRTKGILLLLLSAFGFAMMSMFVKLSGELPTVQKTLFRNIISAVIAFGFVVYNKERIFGKKENQKLLLLRSSLGTLGMVLYFYAIDHLVLSDADMLNKLSPFLTILFAAWFLKERTKPFQIVSVLVAFGGTLFIIKPAFSLDLIPYLAGVSSAIFAAGAYTVLRVLGSKEQFYTVVFYFSFFTTVVLTPFTIIYFEPMSFQQVTYLLLAGLFATLGQFGITIAYSYAPAKEISIFFYSTVVYTAIISIVLFNQVPDVWSIIGYMVIFGASFYMFLRNKRENPAS</sequence>
<evidence type="ECO:0000259" key="7">
    <source>
        <dbReference type="Pfam" id="PF00892"/>
    </source>
</evidence>
<keyword evidence="9" id="KW-1185">Reference proteome</keyword>
<dbReference type="STRING" id="1385510.GCA_000425205_00596"/>
<comment type="caution">
    <text evidence="8">The sequence shown here is derived from an EMBL/GenBank/DDBJ whole genome shotgun (WGS) entry which is preliminary data.</text>
</comment>
<feature type="transmembrane region" description="Helical" evidence="6">
    <location>
        <begin position="259"/>
        <end position="277"/>
    </location>
</feature>
<name>A0A0A5I804_9BACI</name>
<feature type="transmembrane region" description="Helical" evidence="6">
    <location>
        <begin position="146"/>
        <end position="165"/>
    </location>
</feature>
<dbReference type="EMBL" id="AVPE01000008">
    <property type="protein sequence ID" value="KGX91962.1"/>
    <property type="molecule type" value="Genomic_DNA"/>
</dbReference>
<feature type="transmembrane region" description="Helical" evidence="6">
    <location>
        <begin position="121"/>
        <end position="140"/>
    </location>
</feature>
<evidence type="ECO:0000256" key="2">
    <source>
        <dbReference type="ARBA" id="ARBA00007362"/>
    </source>
</evidence>
<dbReference type="OrthoDB" id="5148831at2"/>
<evidence type="ECO:0000313" key="8">
    <source>
        <dbReference type="EMBL" id="KGX91962.1"/>
    </source>
</evidence>
<feature type="transmembrane region" description="Helical" evidence="6">
    <location>
        <begin position="97"/>
        <end position="114"/>
    </location>
</feature>
<dbReference type="AlphaFoldDB" id="A0A0A5I804"/>
<comment type="similarity">
    <text evidence="2">Belongs to the EamA transporter family.</text>
</comment>
<dbReference type="Pfam" id="PF00892">
    <property type="entry name" value="EamA"/>
    <property type="match status" value="2"/>
</dbReference>
<dbReference type="GO" id="GO:0016020">
    <property type="term" value="C:membrane"/>
    <property type="evidence" value="ECO:0007669"/>
    <property type="project" value="UniProtKB-SubCell"/>
</dbReference>
<keyword evidence="5 6" id="KW-0472">Membrane</keyword>
<evidence type="ECO:0000256" key="6">
    <source>
        <dbReference type="SAM" id="Phobius"/>
    </source>
</evidence>
<dbReference type="PANTHER" id="PTHR22911">
    <property type="entry name" value="ACYL-MALONYL CONDENSING ENZYME-RELATED"/>
    <property type="match status" value="1"/>
</dbReference>
<feature type="transmembrane region" description="Helical" evidence="6">
    <location>
        <begin position="38"/>
        <end position="56"/>
    </location>
</feature>
<evidence type="ECO:0000256" key="3">
    <source>
        <dbReference type="ARBA" id="ARBA00022692"/>
    </source>
</evidence>
<feature type="transmembrane region" description="Helical" evidence="6">
    <location>
        <begin position="236"/>
        <end position="253"/>
    </location>
</feature>
<protein>
    <submittedName>
        <fullName evidence="8">Membrane protein</fullName>
    </submittedName>
</protein>
<organism evidence="8 9">
    <name type="scientific">Pontibacillus halophilus JSM 076056 = DSM 19796</name>
    <dbReference type="NCBI Taxonomy" id="1385510"/>
    <lineage>
        <taxon>Bacteria</taxon>
        <taxon>Bacillati</taxon>
        <taxon>Bacillota</taxon>
        <taxon>Bacilli</taxon>
        <taxon>Bacillales</taxon>
        <taxon>Bacillaceae</taxon>
        <taxon>Pontibacillus</taxon>
    </lineage>
</organism>
<accession>A0A0A5I804</accession>
<evidence type="ECO:0000256" key="1">
    <source>
        <dbReference type="ARBA" id="ARBA00004127"/>
    </source>
</evidence>
<reference evidence="8 9" key="1">
    <citation type="submission" date="2013-08" db="EMBL/GenBank/DDBJ databases">
        <authorList>
            <person name="Huang J."/>
            <person name="Wang G."/>
        </authorList>
    </citation>
    <scope>NUCLEOTIDE SEQUENCE [LARGE SCALE GENOMIC DNA]</scope>
    <source>
        <strain evidence="8 9">JSM 076056</strain>
    </source>
</reference>
<dbReference type="RefSeq" id="WP_026799381.1">
    <property type="nucleotide sequence ID" value="NZ_AULI01000002.1"/>
</dbReference>
<feature type="transmembrane region" description="Helical" evidence="6">
    <location>
        <begin position="68"/>
        <end position="85"/>
    </location>
</feature>
<dbReference type="InterPro" id="IPR037185">
    <property type="entry name" value="EmrE-like"/>
</dbReference>
<dbReference type="PANTHER" id="PTHR22911:SF6">
    <property type="entry name" value="SOLUTE CARRIER FAMILY 35 MEMBER G1"/>
    <property type="match status" value="1"/>
</dbReference>
<feature type="transmembrane region" description="Helical" evidence="6">
    <location>
        <begin position="209"/>
        <end position="229"/>
    </location>
</feature>
<keyword evidence="3 6" id="KW-0812">Transmembrane</keyword>
<keyword evidence="4 6" id="KW-1133">Transmembrane helix</keyword>
<evidence type="ECO:0000313" key="9">
    <source>
        <dbReference type="Proteomes" id="UP000030528"/>
    </source>
</evidence>
<gene>
    <name evidence="8" type="ORF">N781_02700</name>
</gene>
<dbReference type="eggNOG" id="COG0697">
    <property type="taxonomic scope" value="Bacteria"/>
</dbReference>
<feature type="domain" description="EamA" evidence="7">
    <location>
        <begin position="147"/>
        <end position="276"/>
    </location>
</feature>
<feature type="transmembrane region" description="Helical" evidence="6">
    <location>
        <begin position="177"/>
        <end position="197"/>
    </location>
</feature>
<evidence type="ECO:0000256" key="5">
    <source>
        <dbReference type="ARBA" id="ARBA00023136"/>
    </source>
</evidence>